<keyword evidence="3" id="KW-1185">Reference proteome</keyword>
<dbReference type="EMBL" id="JAGINW010000001">
    <property type="protein sequence ID" value="MBP2325728.1"/>
    <property type="molecule type" value="Genomic_DNA"/>
</dbReference>
<comment type="caution">
    <text evidence="2">The sequence shown here is derived from an EMBL/GenBank/DDBJ whole genome shotgun (WGS) entry which is preliminary data.</text>
</comment>
<gene>
    <name evidence="2" type="ORF">JOF56_006113</name>
</gene>
<name>A0ABS4TMT8_9PSEU</name>
<proteinExistence type="predicted"/>
<evidence type="ECO:0000313" key="2">
    <source>
        <dbReference type="EMBL" id="MBP2325728.1"/>
    </source>
</evidence>
<sequence>MRGFKRVLAASGVALAAFSLTGTSAAVASPVDALGSCSVDTDGHTWAWAKCDVDKQYRVVVDYCRVSCSREYGPWAWKPNRSNVNFPTGGTIILQAPEIRP</sequence>
<feature type="signal peptide" evidence="1">
    <location>
        <begin position="1"/>
        <end position="28"/>
    </location>
</feature>
<feature type="chain" id="PRO_5046071526" evidence="1">
    <location>
        <begin position="29"/>
        <end position="101"/>
    </location>
</feature>
<keyword evidence="1" id="KW-0732">Signal</keyword>
<dbReference type="Proteomes" id="UP001519332">
    <property type="component" value="Unassembled WGS sequence"/>
</dbReference>
<dbReference type="RefSeq" id="WP_209642894.1">
    <property type="nucleotide sequence ID" value="NZ_JAGINW010000001.1"/>
</dbReference>
<reference evidence="2 3" key="1">
    <citation type="submission" date="2021-03" db="EMBL/GenBank/DDBJ databases">
        <title>Sequencing the genomes of 1000 actinobacteria strains.</title>
        <authorList>
            <person name="Klenk H.-P."/>
        </authorList>
    </citation>
    <scope>NUCLEOTIDE SEQUENCE [LARGE SCALE GENOMIC DNA]</scope>
    <source>
        <strain evidence="2 3">DSM 46670</strain>
    </source>
</reference>
<protein>
    <submittedName>
        <fullName evidence="2">Uncharacterized protein</fullName>
    </submittedName>
</protein>
<organism evidence="2 3">
    <name type="scientific">Kibdelosporangium banguiense</name>
    <dbReference type="NCBI Taxonomy" id="1365924"/>
    <lineage>
        <taxon>Bacteria</taxon>
        <taxon>Bacillati</taxon>
        <taxon>Actinomycetota</taxon>
        <taxon>Actinomycetes</taxon>
        <taxon>Pseudonocardiales</taxon>
        <taxon>Pseudonocardiaceae</taxon>
        <taxon>Kibdelosporangium</taxon>
    </lineage>
</organism>
<evidence type="ECO:0000313" key="3">
    <source>
        <dbReference type="Proteomes" id="UP001519332"/>
    </source>
</evidence>
<evidence type="ECO:0000256" key="1">
    <source>
        <dbReference type="SAM" id="SignalP"/>
    </source>
</evidence>
<accession>A0ABS4TMT8</accession>